<dbReference type="EMBL" id="CM023470">
    <property type="protein sequence ID" value="KAH7980597.1"/>
    <property type="molecule type" value="Genomic_DNA"/>
</dbReference>
<dbReference type="Proteomes" id="UP000821865">
    <property type="component" value="Chromosome 1"/>
</dbReference>
<gene>
    <name evidence="1" type="ORF">HPB49_017418</name>
</gene>
<evidence type="ECO:0000313" key="1">
    <source>
        <dbReference type="EMBL" id="KAH7980597.1"/>
    </source>
</evidence>
<reference evidence="1" key="1">
    <citation type="submission" date="2020-05" db="EMBL/GenBank/DDBJ databases">
        <title>Large-scale comparative analyses of tick genomes elucidate their genetic diversity and vector capacities.</title>
        <authorList>
            <person name="Jia N."/>
            <person name="Wang J."/>
            <person name="Shi W."/>
            <person name="Du L."/>
            <person name="Sun Y."/>
            <person name="Zhan W."/>
            <person name="Jiang J."/>
            <person name="Wang Q."/>
            <person name="Zhang B."/>
            <person name="Ji P."/>
            <person name="Sakyi L.B."/>
            <person name="Cui X."/>
            <person name="Yuan T."/>
            <person name="Jiang B."/>
            <person name="Yang W."/>
            <person name="Lam T.T.-Y."/>
            <person name="Chang Q."/>
            <person name="Ding S."/>
            <person name="Wang X."/>
            <person name="Zhu J."/>
            <person name="Ruan X."/>
            <person name="Zhao L."/>
            <person name="Wei J."/>
            <person name="Que T."/>
            <person name="Du C."/>
            <person name="Cheng J."/>
            <person name="Dai P."/>
            <person name="Han X."/>
            <person name="Huang E."/>
            <person name="Gao Y."/>
            <person name="Liu J."/>
            <person name="Shao H."/>
            <person name="Ye R."/>
            <person name="Li L."/>
            <person name="Wei W."/>
            <person name="Wang X."/>
            <person name="Wang C."/>
            <person name="Yang T."/>
            <person name="Huo Q."/>
            <person name="Li W."/>
            <person name="Guo W."/>
            <person name="Chen H."/>
            <person name="Zhou L."/>
            <person name="Ni X."/>
            <person name="Tian J."/>
            <person name="Zhou Y."/>
            <person name="Sheng Y."/>
            <person name="Liu T."/>
            <person name="Pan Y."/>
            <person name="Xia L."/>
            <person name="Li J."/>
            <person name="Zhao F."/>
            <person name="Cao W."/>
        </authorList>
    </citation>
    <scope>NUCLEOTIDE SEQUENCE</scope>
    <source>
        <strain evidence="1">Dsil-2018</strain>
    </source>
</reference>
<evidence type="ECO:0000313" key="2">
    <source>
        <dbReference type="Proteomes" id="UP000821865"/>
    </source>
</evidence>
<accession>A0ACB8E1C8</accession>
<name>A0ACB8E1C8_DERSI</name>
<proteinExistence type="predicted"/>
<organism evidence="1 2">
    <name type="scientific">Dermacentor silvarum</name>
    <name type="common">Tick</name>
    <dbReference type="NCBI Taxonomy" id="543639"/>
    <lineage>
        <taxon>Eukaryota</taxon>
        <taxon>Metazoa</taxon>
        <taxon>Ecdysozoa</taxon>
        <taxon>Arthropoda</taxon>
        <taxon>Chelicerata</taxon>
        <taxon>Arachnida</taxon>
        <taxon>Acari</taxon>
        <taxon>Parasitiformes</taxon>
        <taxon>Ixodida</taxon>
        <taxon>Ixodoidea</taxon>
        <taxon>Ixodidae</taxon>
        <taxon>Rhipicephalinae</taxon>
        <taxon>Dermacentor</taxon>
    </lineage>
</organism>
<protein>
    <submittedName>
        <fullName evidence="1">Uncharacterized protein</fullName>
    </submittedName>
</protein>
<keyword evidence="2" id="KW-1185">Reference proteome</keyword>
<comment type="caution">
    <text evidence="1">The sequence shown here is derived from an EMBL/GenBank/DDBJ whole genome shotgun (WGS) entry which is preliminary data.</text>
</comment>
<sequence>MEAMNRDLGGFREPRNVSAKFSGDAQAHPINNFDIRRTVISWFSNHLNRAEPWEEFADTAQFSIPKSAQEVTNRIQWNVERFRSNYGILFAVILVGCVMSSLTLMVTIAAVWAMCAALKVHVDDEAVSVLGRKLMLTKNHRQIVAMLVAFSLLYAADIWSAITWSLGVTAAICTIHASVCAELDCPIKYFSSKRPRDLEEGDSTISWSQLDDSSFY</sequence>